<dbReference type="GeneID" id="66937896"/>
<comment type="caution">
    <text evidence="2">The sequence shown here is derived from an EMBL/GenBank/DDBJ whole genome shotgun (WGS) entry which is preliminary data.</text>
</comment>
<dbReference type="Proteomes" id="UP000710440">
    <property type="component" value="Unassembled WGS sequence"/>
</dbReference>
<gene>
    <name evidence="2" type="ORF">Aspvir_009914</name>
</gene>
<organism evidence="2 3">
    <name type="scientific">Aspergillus viridinutans</name>
    <dbReference type="NCBI Taxonomy" id="75553"/>
    <lineage>
        <taxon>Eukaryota</taxon>
        <taxon>Fungi</taxon>
        <taxon>Dikarya</taxon>
        <taxon>Ascomycota</taxon>
        <taxon>Pezizomycotina</taxon>
        <taxon>Eurotiomycetes</taxon>
        <taxon>Eurotiomycetidae</taxon>
        <taxon>Eurotiales</taxon>
        <taxon>Aspergillaceae</taxon>
        <taxon>Aspergillus</taxon>
        <taxon>Aspergillus subgen. Fumigati</taxon>
    </lineage>
</organism>
<protein>
    <submittedName>
        <fullName evidence="2">Uncharacterized protein</fullName>
    </submittedName>
</protein>
<sequence length="288" mass="33172">MSSEREEAEHAAEHARRQALSPEERRQEDIGSDKRNLMRHLKPQFLSGFSGDAQLSHYPIFLLQKAPDSRNGATCRGISCTDRILPGDYRIAVSPGRNVYGSPDYYHVHCFEELLDLTSPHFVSRFEPAITKYIPDHGAQCILEECTRKWKSQIESANTEPHEWSIADGHWEQIRQSSRRARQEAYLEYQRMNLIDAAPEADDSPSMPGSDWNIADYIPSESDPAYDARTLLSRALTEWKNDLRLVFSEITELSDEERIEREALGNSIRQIKSYGVVRMPNLMPLYWD</sequence>
<dbReference type="OrthoDB" id="4497207at2759"/>
<proteinExistence type="predicted"/>
<feature type="region of interest" description="Disordered" evidence="1">
    <location>
        <begin position="1"/>
        <end position="34"/>
    </location>
</feature>
<dbReference type="AlphaFoldDB" id="A0A9P3F996"/>
<keyword evidence="3" id="KW-1185">Reference proteome</keyword>
<evidence type="ECO:0000313" key="2">
    <source>
        <dbReference type="EMBL" id="GIK05801.1"/>
    </source>
</evidence>
<dbReference type="EMBL" id="BOPL01000009">
    <property type="protein sequence ID" value="GIK05801.1"/>
    <property type="molecule type" value="Genomic_DNA"/>
</dbReference>
<name>A0A9P3F996_ASPVI</name>
<evidence type="ECO:0000313" key="3">
    <source>
        <dbReference type="Proteomes" id="UP000710440"/>
    </source>
</evidence>
<evidence type="ECO:0000256" key="1">
    <source>
        <dbReference type="SAM" id="MobiDB-lite"/>
    </source>
</evidence>
<reference evidence="2 3" key="1">
    <citation type="submission" date="2021-02" db="EMBL/GenBank/DDBJ databases">
        <title>Pan-genome distribution and transcriptional activeness of fungal secondary metabolism genes in Aspergillus section Fumigati.</title>
        <authorList>
            <person name="Takahashi H."/>
            <person name="Umemura M."/>
            <person name="Ninomiya A."/>
            <person name="Kusuya Y."/>
            <person name="Urayama S."/>
            <person name="Shimizu M."/>
            <person name="Watanabe A."/>
            <person name="Kamei K."/>
            <person name="Yaguchi T."/>
            <person name="Hagiwara D."/>
        </authorList>
    </citation>
    <scope>NUCLEOTIDE SEQUENCE [LARGE SCALE GENOMIC DNA]</scope>
    <source>
        <strain evidence="2 3">IFM 47045</strain>
    </source>
</reference>
<accession>A0A9P3F996</accession>
<dbReference type="RefSeq" id="XP_043128987.1">
    <property type="nucleotide sequence ID" value="XM_043273052.1"/>
</dbReference>